<gene>
    <name evidence="5" type="ORF">KP509_31G017100</name>
</gene>
<dbReference type="AlphaFoldDB" id="A0A8T2QWI5"/>
<evidence type="ECO:0000313" key="5">
    <source>
        <dbReference type="EMBL" id="KAH7288207.1"/>
    </source>
</evidence>
<keyword evidence="2 3" id="KW-0175">Coiled coil</keyword>
<dbReference type="InterPro" id="IPR008587">
    <property type="entry name" value="FPP_plant"/>
</dbReference>
<evidence type="ECO:0000256" key="3">
    <source>
        <dbReference type="SAM" id="Coils"/>
    </source>
</evidence>
<dbReference type="Pfam" id="PF05911">
    <property type="entry name" value="FPP"/>
    <property type="match status" value="1"/>
</dbReference>
<evidence type="ECO:0000256" key="2">
    <source>
        <dbReference type="ARBA" id="ARBA00023054"/>
    </source>
</evidence>
<proteinExistence type="inferred from homology"/>
<feature type="region of interest" description="Disordered" evidence="4">
    <location>
        <begin position="296"/>
        <end position="324"/>
    </location>
</feature>
<evidence type="ECO:0000256" key="1">
    <source>
        <dbReference type="ARBA" id="ARBA00005921"/>
    </source>
</evidence>
<feature type="coiled-coil region" evidence="3">
    <location>
        <begin position="778"/>
        <end position="889"/>
    </location>
</feature>
<evidence type="ECO:0000256" key="4">
    <source>
        <dbReference type="SAM" id="MobiDB-lite"/>
    </source>
</evidence>
<dbReference type="OrthoDB" id="1926355at2759"/>
<dbReference type="OMA" id="DMEPRIQ"/>
<dbReference type="SUPFAM" id="SSF75704">
    <property type="entry name" value="Mitotic arrest deficient-like 1, Mad1"/>
    <property type="match status" value="1"/>
</dbReference>
<protein>
    <recommendedName>
        <fullName evidence="7">Filament-like plant protein</fullName>
    </recommendedName>
</protein>
<evidence type="ECO:0008006" key="7">
    <source>
        <dbReference type="Google" id="ProtNLM"/>
    </source>
</evidence>
<feature type="compositionally biased region" description="Basic and acidic residues" evidence="4">
    <location>
        <begin position="296"/>
        <end position="310"/>
    </location>
</feature>
<organism evidence="5 6">
    <name type="scientific">Ceratopteris richardii</name>
    <name type="common">Triangle waterfern</name>
    <dbReference type="NCBI Taxonomy" id="49495"/>
    <lineage>
        <taxon>Eukaryota</taxon>
        <taxon>Viridiplantae</taxon>
        <taxon>Streptophyta</taxon>
        <taxon>Embryophyta</taxon>
        <taxon>Tracheophyta</taxon>
        <taxon>Polypodiopsida</taxon>
        <taxon>Polypodiidae</taxon>
        <taxon>Polypodiales</taxon>
        <taxon>Pteridineae</taxon>
        <taxon>Pteridaceae</taxon>
        <taxon>Parkerioideae</taxon>
        <taxon>Ceratopteris</taxon>
    </lineage>
</organism>
<comment type="similarity">
    <text evidence="1">Belongs to the FPP family.</text>
</comment>
<sequence length="928" mass="104323">MDKRSWLWKKKLGDRTLSSAEADELSSSKHFNDQTLAGLTSDHAQISNVAPSQDQTEEKIRVLNERLLAADHLVKQHVKVAEEAVSGWEKSKAENISLKRQLEAVLEQKQGSDDRLSQMEGALKESMWQLRQMREVQEQTIHDAVVKKTREWQNVRLELEQRLADADQQLVESGFQNSLLSKRVEEQAETVAQLNQACSRAEGRVDTLQVRVETFERENASLKYEVTVLNKELIIRNQEREMNKKSLDVASRQKAESSKKLHKLEIECQRLRALVRKKLPGPGALVQMKLEVEGLDTERRDSSNRWRSDSKPLNSPKAAGSIVSSEGDFSDRLLTMEEETKMLKEVLSERNNELQTARIMCARMAEKLSVFERQVGKTLNSPQKSLLSQSLHGVDSFVSLSSLNELSHASLSEDGIEDDRSVADSLASTLATELAHFRKEGMATFQEPRTSQKVSAPLDSMEDFIEVERLVSLSSEHSTVTEGKMTEAMAASKEALSMKEAELQLAVGQCAELNKKLALTEQQLCLLSSKNAANELNLYSLQQKLNMILEKLEDGNEVRAIEGIKSALSDSQCSSVDGLQAHVTKLSKVSSNVSSEARESPTEKSLGIKLSGVESDLRGAIEEMIHILEVLASETRTHHDSTTCCEDFIPAHSVMSQNLFDSSSTITNLKSSANQFMQGEMELIQLIKSLSSVLVHIRVPGRSVPVPQINKERQNHDQQEVLSDAGSPISNTSNCEIYEQPGVKASNVGKKMTSVKESQLDCELRMLRAEKAALESHMKAEFSRMDKVEEMLLQLQREKSELLQALEVEKEKLESAKSQMLDAEHLIATLRVRLASAEMSRNTADERLTYANAENSKLTLQLQEQQSELMNMRESLKTLEECLEEERTRNGELQFRLDEVQSSLESDNSRWQGRCSDMCIIVYLNKLH</sequence>
<evidence type="ECO:0000313" key="6">
    <source>
        <dbReference type="Proteomes" id="UP000825935"/>
    </source>
</evidence>
<feature type="coiled-coil region" evidence="3">
    <location>
        <begin position="149"/>
        <end position="274"/>
    </location>
</feature>
<name>A0A8T2QWI5_CERRI</name>
<dbReference type="Proteomes" id="UP000825935">
    <property type="component" value="Chromosome 31"/>
</dbReference>
<dbReference type="PANTHER" id="PTHR31580:SF4">
    <property type="entry name" value="FILAMENT-LIKE PLANT PROTEIN 6"/>
    <property type="match status" value="1"/>
</dbReference>
<comment type="caution">
    <text evidence="5">The sequence shown here is derived from an EMBL/GenBank/DDBJ whole genome shotgun (WGS) entry which is preliminary data.</text>
</comment>
<keyword evidence="6" id="KW-1185">Reference proteome</keyword>
<accession>A0A8T2QWI5</accession>
<dbReference type="PANTHER" id="PTHR31580">
    <property type="entry name" value="FILAMENT-LIKE PLANT PROTEIN 4"/>
    <property type="match status" value="1"/>
</dbReference>
<dbReference type="EMBL" id="CM035436">
    <property type="protein sequence ID" value="KAH7288207.1"/>
    <property type="molecule type" value="Genomic_DNA"/>
</dbReference>
<reference evidence="5" key="1">
    <citation type="submission" date="2021-08" db="EMBL/GenBank/DDBJ databases">
        <title>WGS assembly of Ceratopteris richardii.</title>
        <authorList>
            <person name="Marchant D.B."/>
            <person name="Chen G."/>
            <person name="Jenkins J."/>
            <person name="Shu S."/>
            <person name="Leebens-Mack J."/>
            <person name="Grimwood J."/>
            <person name="Schmutz J."/>
            <person name="Soltis P."/>
            <person name="Soltis D."/>
            <person name="Chen Z.-H."/>
        </authorList>
    </citation>
    <scope>NUCLEOTIDE SEQUENCE</scope>
    <source>
        <strain evidence="5">Whitten #5841</strain>
        <tissue evidence="5">Leaf</tissue>
    </source>
</reference>